<organism evidence="5 6">
    <name type="scientific">Neobacillus pocheonensis</name>
    <dbReference type="NCBI Taxonomy" id="363869"/>
    <lineage>
        <taxon>Bacteria</taxon>
        <taxon>Bacillati</taxon>
        <taxon>Bacillota</taxon>
        <taxon>Bacilli</taxon>
        <taxon>Bacillales</taxon>
        <taxon>Bacillaceae</taxon>
        <taxon>Neobacillus</taxon>
    </lineage>
</organism>
<comment type="similarity">
    <text evidence="2">Belongs to the GerABKA family.</text>
</comment>
<protein>
    <submittedName>
        <fullName evidence="5">Spore germination protein</fullName>
    </submittedName>
</protein>
<dbReference type="Proteomes" id="UP001523262">
    <property type="component" value="Unassembled WGS sequence"/>
</dbReference>
<keyword evidence="6" id="KW-1185">Reference proteome</keyword>
<dbReference type="PANTHER" id="PTHR22550">
    <property type="entry name" value="SPORE GERMINATION PROTEIN"/>
    <property type="match status" value="1"/>
</dbReference>
<accession>A0ABT0WEK2</accession>
<keyword evidence="4" id="KW-0812">Transmembrane</keyword>
<feature type="transmembrane region" description="Helical" evidence="4">
    <location>
        <begin position="42"/>
        <end position="61"/>
    </location>
</feature>
<dbReference type="PANTHER" id="PTHR22550:SF5">
    <property type="entry name" value="LEUCINE ZIPPER PROTEIN 4"/>
    <property type="match status" value="1"/>
</dbReference>
<dbReference type="Pfam" id="PF03323">
    <property type="entry name" value="GerA"/>
    <property type="match status" value="1"/>
</dbReference>
<evidence type="ECO:0000256" key="3">
    <source>
        <dbReference type="ARBA" id="ARBA00023136"/>
    </source>
</evidence>
<comment type="caution">
    <text evidence="5">The sequence shown here is derived from an EMBL/GenBank/DDBJ whole genome shotgun (WGS) entry which is preliminary data.</text>
</comment>
<name>A0ABT0WEK2_9BACI</name>
<evidence type="ECO:0000313" key="5">
    <source>
        <dbReference type="EMBL" id="MCM2534673.1"/>
    </source>
</evidence>
<dbReference type="InterPro" id="IPR050768">
    <property type="entry name" value="UPF0353/GerABKA_families"/>
</dbReference>
<dbReference type="EMBL" id="JAMQCR010000002">
    <property type="protein sequence ID" value="MCM2534673.1"/>
    <property type="molecule type" value="Genomic_DNA"/>
</dbReference>
<gene>
    <name evidence="5" type="ORF">NDK43_22880</name>
</gene>
<feature type="transmembrane region" description="Helical" evidence="4">
    <location>
        <begin position="73"/>
        <end position="95"/>
    </location>
</feature>
<sequence length="149" mass="16504">MLILFELFKEAGLRLPKAVGQTVAVLGGLFIGDAAIRAGVTSPSMLVIVAITVISGYTLINQNIAGNITILRFFNLLFSAFFGLFGFFISFFFIITVTVSLESFGQPFVSPFTKPNLSDFIKSYIRLPYSFLKKRNQAFRPIDGDSQKE</sequence>
<evidence type="ECO:0000313" key="6">
    <source>
        <dbReference type="Proteomes" id="UP001523262"/>
    </source>
</evidence>
<dbReference type="InterPro" id="IPR004995">
    <property type="entry name" value="Spore_Ger"/>
</dbReference>
<evidence type="ECO:0000256" key="1">
    <source>
        <dbReference type="ARBA" id="ARBA00004141"/>
    </source>
</evidence>
<evidence type="ECO:0000256" key="2">
    <source>
        <dbReference type="ARBA" id="ARBA00005278"/>
    </source>
</evidence>
<comment type="subcellular location">
    <subcellularLocation>
        <location evidence="1">Membrane</location>
        <topology evidence="1">Multi-pass membrane protein</topology>
    </subcellularLocation>
</comment>
<keyword evidence="3 4" id="KW-0472">Membrane</keyword>
<proteinExistence type="inferred from homology"/>
<reference evidence="5 6" key="1">
    <citation type="submission" date="2022-06" db="EMBL/GenBank/DDBJ databases">
        <authorList>
            <person name="Jeon C.O."/>
        </authorList>
    </citation>
    <scope>NUCLEOTIDE SEQUENCE [LARGE SCALE GENOMIC DNA]</scope>
    <source>
        <strain evidence="5 6">KCTC 13943</strain>
    </source>
</reference>
<keyword evidence="4" id="KW-1133">Transmembrane helix</keyword>
<evidence type="ECO:0000256" key="4">
    <source>
        <dbReference type="SAM" id="Phobius"/>
    </source>
</evidence>